<comment type="caution">
    <text evidence="2">The sequence shown here is derived from an EMBL/GenBank/DDBJ whole genome shotgun (WGS) entry which is preliminary data.</text>
</comment>
<sequence>MKKDKLTESEDKYLNGATSLEEERLLKSQNQEPMFKGLNEISKDKMDLDFDEFMGIATTEKEINTLPNKKIAKPIFWKYGAVAMALLVGSLFLINSFQTENADYPEQEKLVAQILKAEPRAELVPDKVIATAEKRQITKAKKQHVAEKEPEILETAQEAYVIVNGKPIYDEAEAERITLSSLKLLASNMSDGKSAMDKMKYISIEL</sequence>
<dbReference type="Proteomes" id="UP000616201">
    <property type="component" value="Unassembled WGS sequence"/>
</dbReference>
<proteinExistence type="predicted"/>
<name>A0A928UWM9_9SPHI</name>
<dbReference type="EMBL" id="PRDK01000003">
    <property type="protein sequence ID" value="MBE8712866.1"/>
    <property type="molecule type" value="Genomic_DNA"/>
</dbReference>
<evidence type="ECO:0000313" key="2">
    <source>
        <dbReference type="EMBL" id="MBE8712866.1"/>
    </source>
</evidence>
<organism evidence="2 3">
    <name type="scientific">Sphingobacterium hungaricum</name>
    <dbReference type="NCBI Taxonomy" id="2082723"/>
    <lineage>
        <taxon>Bacteria</taxon>
        <taxon>Pseudomonadati</taxon>
        <taxon>Bacteroidota</taxon>
        <taxon>Sphingobacteriia</taxon>
        <taxon>Sphingobacteriales</taxon>
        <taxon>Sphingobacteriaceae</taxon>
        <taxon>Sphingobacterium</taxon>
    </lineage>
</organism>
<dbReference type="RefSeq" id="WP_196935858.1">
    <property type="nucleotide sequence ID" value="NZ_MU158698.1"/>
</dbReference>
<evidence type="ECO:0000313" key="3">
    <source>
        <dbReference type="Proteomes" id="UP000616201"/>
    </source>
</evidence>
<protein>
    <submittedName>
        <fullName evidence="2">Uncharacterized protein</fullName>
    </submittedName>
</protein>
<keyword evidence="3" id="KW-1185">Reference proteome</keyword>
<evidence type="ECO:0000256" key="1">
    <source>
        <dbReference type="SAM" id="Phobius"/>
    </source>
</evidence>
<accession>A0A928UWM9</accession>
<gene>
    <name evidence="2" type="ORF">C4F49_04135</name>
</gene>
<keyword evidence="1" id="KW-1133">Transmembrane helix</keyword>
<reference evidence="2" key="1">
    <citation type="submission" date="2018-02" db="EMBL/GenBank/DDBJ databases">
        <authorList>
            <person name="Vasarhelyi B.M."/>
            <person name="Deshmukh S."/>
            <person name="Balint B."/>
            <person name="Kukolya J."/>
        </authorList>
    </citation>
    <scope>NUCLEOTIDE SEQUENCE</scope>
    <source>
        <strain evidence="2">KB22</strain>
    </source>
</reference>
<feature type="transmembrane region" description="Helical" evidence="1">
    <location>
        <begin position="76"/>
        <end position="94"/>
    </location>
</feature>
<dbReference type="AlphaFoldDB" id="A0A928UWM9"/>
<keyword evidence="1" id="KW-0812">Transmembrane</keyword>
<keyword evidence="1" id="KW-0472">Membrane</keyword>